<dbReference type="OrthoDB" id="2342176at2759"/>
<organism evidence="3 4">
    <name type="scientific">Xylaria multiplex</name>
    <dbReference type="NCBI Taxonomy" id="323545"/>
    <lineage>
        <taxon>Eukaryota</taxon>
        <taxon>Fungi</taxon>
        <taxon>Dikarya</taxon>
        <taxon>Ascomycota</taxon>
        <taxon>Pezizomycotina</taxon>
        <taxon>Sordariomycetes</taxon>
        <taxon>Xylariomycetidae</taxon>
        <taxon>Xylariales</taxon>
        <taxon>Xylariaceae</taxon>
        <taxon>Xylaria</taxon>
    </lineage>
</organism>
<keyword evidence="4" id="KW-1185">Reference proteome</keyword>
<proteinExistence type="predicted"/>
<sequence>MSPAAQHTPLTTISTILFLAHTSLTTGTTTPSTIVTTIVEKPGVSRRQAMSMSAGSSCDGSEGQWNCMTSSFQRCGSGQWSEVQQCALGTHCSPSGLTYQFHVDFADGYLGAAPQPPPTTSRAPPRGGGGAGGGAIVKWMLLCGLAVTALILIS</sequence>
<keyword evidence="1" id="KW-0472">Membrane</keyword>
<reference evidence="3 4" key="1">
    <citation type="submission" date="2019-12" db="EMBL/GenBank/DDBJ databases">
        <title>Draft genome sequence of the ascomycete Xylaria multiplex DSM 110363.</title>
        <authorList>
            <person name="Buettner E."/>
            <person name="Kellner H."/>
        </authorList>
    </citation>
    <scope>NUCLEOTIDE SEQUENCE [LARGE SCALE GENOMIC DNA]</scope>
    <source>
        <strain evidence="3 4">DSM 110363</strain>
    </source>
</reference>
<feature type="transmembrane region" description="Helical" evidence="1">
    <location>
        <begin position="135"/>
        <end position="153"/>
    </location>
</feature>
<keyword evidence="1" id="KW-1133">Transmembrane helix</keyword>
<accession>A0A7C8IJM9</accession>
<name>A0A7C8IJM9_9PEZI</name>
<dbReference type="AlphaFoldDB" id="A0A7C8IJM9"/>
<evidence type="ECO:0000313" key="4">
    <source>
        <dbReference type="Proteomes" id="UP000481858"/>
    </source>
</evidence>
<evidence type="ECO:0000256" key="1">
    <source>
        <dbReference type="SAM" id="Phobius"/>
    </source>
</evidence>
<keyword evidence="2" id="KW-0732">Signal</keyword>
<evidence type="ECO:0000313" key="3">
    <source>
        <dbReference type="EMBL" id="KAF2965140.1"/>
    </source>
</evidence>
<gene>
    <name evidence="3" type="ORF">GQX73_g8420</name>
</gene>
<comment type="caution">
    <text evidence="3">The sequence shown here is derived from an EMBL/GenBank/DDBJ whole genome shotgun (WGS) entry which is preliminary data.</text>
</comment>
<evidence type="ECO:0008006" key="5">
    <source>
        <dbReference type="Google" id="ProtNLM"/>
    </source>
</evidence>
<dbReference type="InParanoid" id="A0A7C8IJM9"/>
<protein>
    <recommendedName>
        <fullName evidence="5">Extracellular membrane protein CFEM domain-containing protein</fullName>
    </recommendedName>
</protein>
<dbReference type="EMBL" id="WUBL01000124">
    <property type="protein sequence ID" value="KAF2965140.1"/>
    <property type="molecule type" value="Genomic_DNA"/>
</dbReference>
<evidence type="ECO:0000256" key="2">
    <source>
        <dbReference type="SAM" id="SignalP"/>
    </source>
</evidence>
<feature type="chain" id="PRO_5028968452" description="Extracellular membrane protein CFEM domain-containing protein" evidence="2">
    <location>
        <begin position="28"/>
        <end position="154"/>
    </location>
</feature>
<feature type="signal peptide" evidence="2">
    <location>
        <begin position="1"/>
        <end position="27"/>
    </location>
</feature>
<keyword evidence="1" id="KW-0812">Transmembrane</keyword>
<dbReference type="Proteomes" id="UP000481858">
    <property type="component" value="Unassembled WGS sequence"/>
</dbReference>